<comment type="caution">
    <text evidence="1">The sequence shown here is derived from an EMBL/GenBank/DDBJ whole genome shotgun (WGS) entry which is preliminary data.</text>
</comment>
<reference evidence="2" key="1">
    <citation type="journal article" date="2024" name="Front. Bioeng. Biotechnol.">
        <title>Genome-scale model development and genomic sequencing of the oleaginous clade Lipomyces.</title>
        <authorList>
            <person name="Czajka J.J."/>
            <person name="Han Y."/>
            <person name="Kim J."/>
            <person name="Mondo S.J."/>
            <person name="Hofstad B.A."/>
            <person name="Robles A."/>
            <person name="Haridas S."/>
            <person name="Riley R."/>
            <person name="LaButti K."/>
            <person name="Pangilinan J."/>
            <person name="Andreopoulos W."/>
            <person name="Lipzen A."/>
            <person name="Yan J."/>
            <person name="Wang M."/>
            <person name="Ng V."/>
            <person name="Grigoriev I.V."/>
            <person name="Spatafora J.W."/>
            <person name="Magnuson J.K."/>
            <person name="Baker S.E."/>
            <person name="Pomraning K.R."/>
        </authorList>
    </citation>
    <scope>NUCLEOTIDE SEQUENCE [LARGE SCALE GENOMIC DNA]</scope>
    <source>
        <strain evidence="2">CBS 7786</strain>
    </source>
</reference>
<gene>
    <name evidence="1" type="ORF">V1525DRAFT_266334</name>
</gene>
<sequence length="178" mass="20479">MAGRYNLSLQHLNKVLIGITELNRGRIYLFSNDSMTSASPSNMQLENVLTPSLFAEIHDFWFQHVKGTDSITLPREDEYRRWFSRNEELDNACVQKFRPVLDSIKLSNVTATEIIAVVKESSPLNWLDLVILLDQLSRNCYRDSESAVVFNYFDLLAGGVALHAIQKCREGYRRHQGR</sequence>
<proteinExistence type="predicted"/>
<protein>
    <submittedName>
        <fullName evidence="1">Uncharacterized protein</fullName>
    </submittedName>
</protein>
<organism evidence="1 2">
    <name type="scientific">Lipomyces kononenkoae</name>
    <name type="common">Yeast</name>
    <dbReference type="NCBI Taxonomy" id="34357"/>
    <lineage>
        <taxon>Eukaryota</taxon>
        <taxon>Fungi</taxon>
        <taxon>Dikarya</taxon>
        <taxon>Ascomycota</taxon>
        <taxon>Saccharomycotina</taxon>
        <taxon>Lipomycetes</taxon>
        <taxon>Lipomycetales</taxon>
        <taxon>Lipomycetaceae</taxon>
        <taxon>Lipomyces</taxon>
    </lineage>
</organism>
<evidence type="ECO:0000313" key="1">
    <source>
        <dbReference type="EMBL" id="KAK9240076.1"/>
    </source>
</evidence>
<evidence type="ECO:0000313" key="2">
    <source>
        <dbReference type="Proteomes" id="UP001433508"/>
    </source>
</evidence>
<accession>A0ACC3T802</accession>
<name>A0ACC3T802_LIPKO</name>
<dbReference type="Proteomes" id="UP001433508">
    <property type="component" value="Unassembled WGS sequence"/>
</dbReference>
<dbReference type="EMBL" id="MU971342">
    <property type="protein sequence ID" value="KAK9240076.1"/>
    <property type="molecule type" value="Genomic_DNA"/>
</dbReference>
<keyword evidence="2" id="KW-1185">Reference proteome</keyword>